<comment type="caution">
    <text evidence="7">The sequence shown here is derived from an EMBL/GenBank/DDBJ whole genome shotgun (WGS) entry which is preliminary data.</text>
</comment>
<evidence type="ECO:0000256" key="5">
    <source>
        <dbReference type="ARBA" id="ARBA00023136"/>
    </source>
</evidence>
<sequence length="277" mass="29498">MNPDAFMWDLPTMLVLFVLGLVASTFGAIVGLGGGVILVPALLLLGPSMLGMDVDTTLAVGVSLGVLVFTSLSSTLTFMREGKTDLRSALFFAISSGPMSMAGASLTSLFNPDMFRRAFGIFMLVMVVLMLLRSRIKPYRGRWRYNRLYVDDSGTVKHYGYNALPALLIGGIVGLVAGLLGIGGGVLLIPAMLLLFSFPPHIATATSMAVIFISALLGSAVHLYRGEWDWVLVLSLAPGALIGGWLGAIISRRIGGVLLVRIMCAALLLFACRMIIT</sequence>
<comment type="subcellular location">
    <subcellularLocation>
        <location evidence="6">Cell membrane</location>
        <topology evidence="6">Multi-pass membrane protein</topology>
    </subcellularLocation>
    <subcellularLocation>
        <location evidence="1">Membrane</location>
        <topology evidence="1">Multi-pass membrane protein</topology>
    </subcellularLocation>
</comment>
<feature type="transmembrane region" description="Helical" evidence="6">
    <location>
        <begin position="12"/>
        <end position="45"/>
    </location>
</feature>
<evidence type="ECO:0000256" key="2">
    <source>
        <dbReference type="ARBA" id="ARBA00009142"/>
    </source>
</evidence>
<feature type="transmembrane region" description="Helical" evidence="6">
    <location>
        <begin position="90"/>
        <end position="109"/>
    </location>
</feature>
<protein>
    <recommendedName>
        <fullName evidence="6">Probable membrane transporter protein</fullName>
    </recommendedName>
</protein>
<dbReference type="Proteomes" id="UP000256304">
    <property type="component" value="Unassembled WGS sequence"/>
</dbReference>
<organism evidence="7 8">
    <name type="scientific">Paenibacillus taihuensis</name>
    <dbReference type="NCBI Taxonomy" id="1156355"/>
    <lineage>
        <taxon>Bacteria</taxon>
        <taxon>Bacillati</taxon>
        <taxon>Bacillota</taxon>
        <taxon>Bacilli</taxon>
        <taxon>Bacillales</taxon>
        <taxon>Paenibacillaceae</taxon>
        <taxon>Paenibacillus</taxon>
    </lineage>
</organism>
<keyword evidence="3 6" id="KW-0812">Transmembrane</keyword>
<keyword evidence="6" id="KW-1003">Cell membrane</keyword>
<feature type="transmembrane region" description="Helical" evidence="6">
    <location>
        <begin position="57"/>
        <end position="78"/>
    </location>
</feature>
<dbReference type="RefSeq" id="WP_245995861.1">
    <property type="nucleotide sequence ID" value="NZ_QTTN01000005.1"/>
</dbReference>
<evidence type="ECO:0000313" key="8">
    <source>
        <dbReference type="Proteomes" id="UP000256304"/>
    </source>
</evidence>
<reference evidence="7 8" key="1">
    <citation type="submission" date="2018-08" db="EMBL/GenBank/DDBJ databases">
        <title>Genomic Encyclopedia of Type Strains, Phase III (KMG-III): the genomes of soil and plant-associated and newly described type strains.</title>
        <authorList>
            <person name="Whitman W."/>
        </authorList>
    </citation>
    <scope>NUCLEOTIDE SEQUENCE [LARGE SCALE GENOMIC DNA]</scope>
    <source>
        <strain evidence="7 8">CGMCC 1.10966</strain>
    </source>
</reference>
<evidence type="ECO:0000256" key="4">
    <source>
        <dbReference type="ARBA" id="ARBA00022989"/>
    </source>
</evidence>
<evidence type="ECO:0000256" key="3">
    <source>
        <dbReference type="ARBA" id="ARBA00022692"/>
    </source>
</evidence>
<feature type="transmembrane region" description="Helical" evidence="6">
    <location>
        <begin position="115"/>
        <end position="132"/>
    </location>
</feature>
<dbReference type="PANTHER" id="PTHR43701:SF2">
    <property type="entry name" value="MEMBRANE TRANSPORTER PROTEIN YJNA-RELATED"/>
    <property type="match status" value="1"/>
</dbReference>
<feature type="transmembrane region" description="Helical" evidence="6">
    <location>
        <begin position="231"/>
        <end position="250"/>
    </location>
</feature>
<dbReference type="InterPro" id="IPR002781">
    <property type="entry name" value="TM_pro_TauE-like"/>
</dbReference>
<feature type="transmembrane region" description="Helical" evidence="6">
    <location>
        <begin position="167"/>
        <end position="196"/>
    </location>
</feature>
<keyword evidence="5 6" id="KW-0472">Membrane</keyword>
<feature type="transmembrane region" description="Helical" evidence="6">
    <location>
        <begin position="202"/>
        <end position="224"/>
    </location>
</feature>
<dbReference type="AlphaFoldDB" id="A0A3D9SCK2"/>
<dbReference type="GO" id="GO:0005886">
    <property type="term" value="C:plasma membrane"/>
    <property type="evidence" value="ECO:0007669"/>
    <property type="project" value="UniProtKB-SubCell"/>
</dbReference>
<feature type="transmembrane region" description="Helical" evidence="6">
    <location>
        <begin position="256"/>
        <end position="276"/>
    </location>
</feature>
<keyword evidence="8" id="KW-1185">Reference proteome</keyword>
<gene>
    <name evidence="7" type="ORF">A8990_10516</name>
</gene>
<proteinExistence type="inferred from homology"/>
<evidence type="ECO:0000256" key="1">
    <source>
        <dbReference type="ARBA" id="ARBA00004141"/>
    </source>
</evidence>
<evidence type="ECO:0000256" key="6">
    <source>
        <dbReference type="RuleBase" id="RU363041"/>
    </source>
</evidence>
<dbReference type="Pfam" id="PF01925">
    <property type="entry name" value="TauE"/>
    <property type="match status" value="1"/>
</dbReference>
<name>A0A3D9SCK2_9BACL</name>
<dbReference type="EMBL" id="QTTN01000005">
    <property type="protein sequence ID" value="REE91312.1"/>
    <property type="molecule type" value="Genomic_DNA"/>
</dbReference>
<evidence type="ECO:0000313" key="7">
    <source>
        <dbReference type="EMBL" id="REE91312.1"/>
    </source>
</evidence>
<comment type="similarity">
    <text evidence="2 6">Belongs to the 4-toluene sulfonate uptake permease (TSUP) (TC 2.A.102) family.</text>
</comment>
<accession>A0A3D9SCK2</accession>
<dbReference type="PANTHER" id="PTHR43701">
    <property type="entry name" value="MEMBRANE TRANSPORTER PROTEIN MJ0441-RELATED"/>
    <property type="match status" value="1"/>
</dbReference>
<keyword evidence="4 6" id="KW-1133">Transmembrane helix</keyword>
<dbReference type="InterPro" id="IPR051598">
    <property type="entry name" value="TSUP/Inactive_protease-like"/>
</dbReference>